<dbReference type="GO" id="GO:0071038">
    <property type="term" value="P:TRAMP-dependent tRNA surveillance pathway"/>
    <property type="evidence" value="ECO:0007669"/>
    <property type="project" value="TreeGrafter"/>
</dbReference>
<dbReference type="GO" id="GO:0071039">
    <property type="term" value="P:nuclear polyadenylation-dependent CUT catabolic process"/>
    <property type="evidence" value="ECO:0007669"/>
    <property type="project" value="TreeGrafter"/>
</dbReference>
<feature type="region of interest" description="Disordered" evidence="9">
    <location>
        <begin position="427"/>
        <end position="446"/>
    </location>
</feature>
<feature type="compositionally biased region" description="Basic and acidic residues" evidence="9">
    <location>
        <begin position="405"/>
        <end position="421"/>
    </location>
</feature>
<keyword evidence="6" id="KW-0862">Zinc</keyword>
<name>A0A5C3MFY8_9AGAR</name>
<keyword evidence="4" id="KW-0677">Repeat</keyword>
<dbReference type="GO" id="GO:0071035">
    <property type="term" value="P:nuclear polyadenylation-dependent rRNA catabolic process"/>
    <property type="evidence" value="ECO:0007669"/>
    <property type="project" value="TreeGrafter"/>
</dbReference>
<comment type="subcellular location">
    <subcellularLocation>
        <location evidence="1">Nucleus</location>
    </subcellularLocation>
</comment>
<feature type="region of interest" description="Disordered" evidence="9">
    <location>
        <begin position="453"/>
        <end position="594"/>
    </location>
</feature>
<feature type="compositionally biased region" description="Basic and acidic residues" evidence="9">
    <location>
        <begin position="517"/>
        <end position="532"/>
    </location>
</feature>
<evidence type="ECO:0000256" key="9">
    <source>
        <dbReference type="SAM" id="MobiDB-lite"/>
    </source>
</evidence>
<keyword evidence="7" id="KW-0539">Nucleus</keyword>
<feature type="compositionally biased region" description="Basic and acidic residues" evidence="9">
    <location>
        <begin position="453"/>
        <end position="472"/>
    </location>
</feature>
<evidence type="ECO:0000256" key="5">
    <source>
        <dbReference type="ARBA" id="ARBA00022771"/>
    </source>
</evidence>
<dbReference type="GO" id="GO:0031499">
    <property type="term" value="C:TRAMP complex"/>
    <property type="evidence" value="ECO:0007669"/>
    <property type="project" value="TreeGrafter"/>
</dbReference>
<evidence type="ECO:0000256" key="3">
    <source>
        <dbReference type="ARBA" id="ARBA00022723"/>
    </source>
</evidence>
<evidence type="ECO:0000256" key="7">
    <source>
        <dbReference type="ARBA" id="ARBA00023242"/>
    </source>
</evidence>
<dbReference type="GO" id="GO:0071036">
    <property type="term" value="P:nuclear polyadenylation-dependent snoRNA catabolic process"/>
    <property type="evidence" value="ECO:0007669"/>
    <property type="project" value="TreeGrafter"/>
</dbReference>
<dbReference type="GO" id="GO:0006397">
    <property type="term" value="P:mRNA processing"/>
    <property type="evidence" value="ECO:0007669"/>
    <property type="project" value="UniProtKB-KW"/>
</dbReference>
<dbReference type="Gene3D" id="4.10.60.10">
    <property type="entry name" value="Zinc finger, CCHC-type"/>
    <property type="match status" value="2"/>
</dbReference>
<proteinExistence type="predicted"/>
<dbReference type="InterPro" id="IPR051644">
    <property type="entry name" value="TRAMP_AT-DNA-binding"/>
</dbReference>
<accession>A0A5C3MFY8</accession>
<dbReference type="InterPro" id="IPR001878">
    <property type="entry name" value="Znf_CCHC"/>
</dbReference>
<evidence type="ECO:0000256" key="6">
    <source>
        <dbReference type="ARBA" id="ARBA00022833"/>
    </source>
</evidence>
<evidence type="ECO:0000256" key="4">
    <source>
        <dbReference type="ARBA" id="ARBA00022737"/>
    </source>
</evidence>
<evidence type="ECO:0000313" key="12">
    <source>
        <dbReference type="Proteomes" id="UP000308652"/>
    </source>
</evidence>
<reference evidence="11 12" key="1">
    <citation type="journal article" date="2019" name="Nat. Ecol. Evol.">
        <title>Megaphylogeny resolves global patterns of mushroom evolution.</title>
        <authorList>
            <person name="Varga T."/>
            <person name="Krizsan K."/>
            <person name="Foldi C."/>
            <person name="Dima B."/>
            <person name="Sanchez-Garcia M."/>
            <person name="Sanchez-Ramirez S."/>
            <person name="Szollosi G.J."/>
            <person name="Szarkandi J.G."/>
            <person name="Papp V."/>
            <person name="Albert L."/>
            <person name="Andreopoulos W."/>
            <person name="Angelini C."/>
            <person name="Antonin V."/>
            <person name="Barry K.W."/>
            <person name="Bougher N.L."/>
            <person name="Buchanan P."/>
            <person name="Buyck B."/>
            <person name="Bense V."/>
            <person name="Catcheside P."/>
            <person name="Chovatia M."/>
            <person name="Cooper J."/>
            <person name="Damon W."/>
            <person name="Desjardin D."/>
            <person name="Finy P."/>
            <person name="Geml J."/>
            <person name="Haridas S."/>
            <person name="Hughes K."/>
            <person name="Justo A."/>
            <person name="Karasinski D."/>
            <person name="Kautmanova I."/>
            <person name="Kiss B."/>
            <person name="Kocsube S."/>
            <person name="Kotiranta H."/>
            <person name="LaButti K.M."/>
            <person name="Lechner B.E."/>
            <person name="Liimatainen K."/>
            <person name="Lipzen A."/>
            <person name="Lukacs Z."/>
            <person name="Mihaltcheva S."/>
            <person name="Morgado L.N."/>
            <person name="Niskanen T."/>
            <person name="Noordeloos M.E."/>
            <person name="Ohm R.A."/>
            <person name="Ortiz-Santana B."/>
            <person name="Ovrebo C."/>
            <person name="Racz N."/>
            <person name="Riley R."/>
            <person name="Savchenko A."/>
            <person name="Shiryaev A."/>
            <person name="Soop K."/>
            <person name="Spirin V."/>
            <person name="Szebenyi C."/>
            <person name="Tomsovsky M."/>
            <person name="Tulloss R.E."/>
            <person name="Uehling J."/>
            <person name="Grigoriev I.V."/>
            <person name="Vagvolgyi C."/>
            <person name="Papp T."/>
            <person name="Martin F.M."/>
            <person name="Miettinen O."/>
            <person name="Hibbett D.S."/>
            <person name="Nagy L.G."/>
        </authorList>
    </citation>
    <scope>NUCLEOTIDE SEQUENCE [LARGE SCALE GENOMIC DNA]</scope>
    <source>
        <strain evidence="11 12">CBS 166.37</strain>
    </source>
</reference>
<evidence type="ECO:0000256" key="1">
    <source>
        <dbReference type="ARBA" id="ARBA00004123"/>
    </source>
</evidence>
<dbReference type="SUPFAM" id="SSF57756">
    <property type="entry name" value="Retrovirus zinc finger-like domains"/>
    <property type="match status" value="2"/>
</dbReference>
<feature type="compositionally biased region" description="Basic and acidic residues" evidence="9">
    <location>
        <begin position="496"/>
        <end position="505"/>
    </location>
</feature>
<dbReference type="PANTHER" id="PTHR46543">
    <property type="entry name" value="ZINC FINGER CCHC DOMAIN-CONTAINING PROTEIN 7"/>
    <property type="match status" value="1"/>
</dbReference>
<dbReference type="EMBL" id="ML213591">
    <property type="protein sequence ID" value="TFK43553.1"/>
    <property type="molecule type" value="Genomic_DNA"/>
</dbReference>
<feature type="region of interest" description="Disordered" evidence="9">
    <location>
        <begin position="395"/>
        <end position="421"/>
    </location>
</feature>
<feature type="compositionally biased region" description="Polar residues" evidence="9">
    <location>
        <begin position="59"/>
        <end position="77"/>
    </location>
</feature>
<keyword evidence="3" id="KW-0479">Metal-binding</keyword>
<dbReference type="STRING" id="68775.A0A5C3MFY8"/>
<dbReference type="OrthoDB" id="7608935at2759"/>
<dbReference type="GO" id="GO:0003723">
    <property type="term" value="F:RNA binding"/>
    <property type="evidence" value="ECO:0007669"/>
    <property type="project" value="TreeGrafter"/>
</dbReference>
<keyword evidence="12" id="KW-1185">Reference proteome</keyword>
<feature type="domain" description="CCHC-type" evidence="10">
    <location>
        <begin position="277"/>
        <end position="292"/>
    </location>
</feature>
<sequence>MAASTTPNIIDLTGSPLLPICTIIDDNEQPDVKSPTISTPTQEKEVKKVRRKKRKKSLATDSSQQDSVVNTRENSVEQGEIPEGSTKRKRGEDSSSKENGPASEKARSRKRSRGNVEFIREYTPVTLPSHSTPPPTETSMFFVDVEPATLPTAVLPSTPAQDEHAEPSLLLPAHVSVFGSTPVEILPSSIPGLDDDEDFIKYLDFDDHKASSIYFVLEVTRYFDEPPDEAKKMNRTVCKNCGAEGEHKTSECPVLICLTCGARNEHLTRSCPISKVCFTCGMKGHINANCPNRRKGHAFNSDRYHDCDRCGSTVHKTNECPTWWRLYEYMADEERVITISTRKSKRKLKLGEGGEGYIADDEWCYNCGNSGHWGDDCHEAPARYDFPDEPSAFSSHNVMSGPFYDPDHETRPSTSRRHEERDWAQIELGDWGKGAPENVGKQAKKKNIARLEKRAQEHERDDDADDWFDKNIRNRKSGGQNQPTNISSKKITFGKSVRDAGRLEEPSVPSLLARLGDQYHPDQREYHDRARDPYPSSRSQYESGKTRHHRNDRSNGKERDRDRDRDRDRNKDRDRDKYRRRDDKGPRYKGGYIR</sequence>
<evidence type="ECO:0000256" key="2">
    <source>
        <dbReference type="ARBA" id="ARBA00022664"/>
    </source>
</evidence>
<dbReference type="PROSITE" id="PS50158">
    <property type="entry name" value="ZF_CCHC"/>
    <property type="match status" value="2"/>
</dbReference>
<dbReference type="InterPro" id="IPR036875">
    <property type="entry name" value="Znf_CCHC_sf"/>
</dbReference>
<feature type="compositionally biased region" description="Basic and acidic residues" evidence="9">
    <location>
        <begin position="552"/>
        <end position="586"/>
    </location>
</feature>
<feature type="compositionally biased region" description="Basic residues" evidence="9">
    <location>
        <begin position="47"/>
        <end position="57"/>
    </location>
</feature>
<dbReference type="SMART" id="SM00343">
    <property type="entry name" value="ZnF_C2HC"/>
    <property type="match status" value="5"/>
</dbReference>
<feature type="compositionally biased region" description="Polar residues" evidence="9">
    <location>
        <begin position="477"/>
        <end position="490"/>
    </location>
</feature>
<gene>
    <name evidence="11" type="ORF">BDQ12DRAFT_731560</name>
</gene>
<evidence type="ECO:0000259" key="10">
    <source>
        <dbReference type="PROSITE" id="PS50158"/>
    </source>
</evidence>
<dbReference type="Proteomes" id="UP000308652">
    <property type="component" value="Unassembled WGS sequence"/>
</dbReference>
<feature type="region of interest" description="Disordered" evidence="9">
    <location>
        <begin position="25"/>
        <end position="134"/>
    </location>
</feature>
<keyword evidence="2" id="KW-0507">mRNA processing</keyword>
<evidence type="ECO:0000313" key="11">
    <source>
        <dbReference type="EMBL" id="TFK43553.1"/>
    </source>
</evidence>
<dbReference type="GO" id="GO:0008270">
    <property type="term" value="F:zinc ion binding"/>
    <property type="evidence" value="ECO:0007669"/>
    <property type="project" value="UniProtKB-KW"/>
</dbReference>
<evidence type="ECO:0000256" key="8">
    <source>
        <dbReference type="PROSITE-ProRule" id="PRU00047"/>
    </source>
</evidence>
<dbReference type="AlphaFoldDB" id="A0A5C3MFY8"/>
<dbReference type="PANTHER" id="PTHR46543:SF1">
    <property type="entry name" value="ZINC FINGER CCHC DOMAIN-CONTAINING PROTEIN 7"/>
    <property type="match status" value="1"/>
</dbReference>
<dbReference type="GO" id="GO:0071037">
    <property type="term" value="P:nuclear polyadenylation-dependent snRNA catabolic process"/>
    <property type="evidence" value="ECO:0007669"/>
    <property type="project" value="TreeGrafter"/>
</dbReference>
<keyword evidence="5 8" id="KW-0863">Zinc-finger</keyword>
<organism evidence="11 12">
    <name type="scientific">Crucibulum laeve</name>
    <dbReference type="NCBI Taxonomy" id="68775"/>
    <lineage>
        <taxon>Eukaryota</taxon>
        <taxon>Fungi</taxon>
        <taxon>Dikarya</taxon>
        <taxon>Basidiomycota</taxon>
        <taxon>Agaricomycotina</taxon>
        <taxon>Agaricomycetes</taxon>
        <taxon>Agaricomycetidae</taxon>
        <taxon>Agaricales</taxon>
        <taxon>Agaricineae</taxon>
        <taxon>Nidulariaceae</taxon>
        <taxon>Crucibulum</taxon>
    </lineage>
</organism>
<protein>
    <recommendedName>
        <fullName evidence="10">CCHC-type domain-containing protein</fullName>
    </recommendedName>
</protein>
<dbReference type="GO" id="GO:0071031">
    <property type="term" value="P:nuclear mRNA surveillance of mRNA 3'-end processing"/>
    <property type="evidence" value="ECO:0007669"/>
    <property type="project" value="TreeGrafter"/>
</dbReference>
<feature type="domain" description="CCHC-type" evidence="10">
    <location>
        <begin position="364"/>
        <end position="377"/>
    </location>
</feature>